<accession>A0A1V2IAI2</accession>
<dbReference type="STRING" id="1834516.BL253_15750"/>
<evidence type="ECO:0000313" key="1">
    <source>
        <dbReference type="EMBL" id="ONH29849.1"/>
    </source>
</evidence>
<proteinExistence type="predicted"/>
<dbReference type="AlphaFoldDB" id="A0A1V2IAI2"/>
<organism evidence="1 2">
    <name type="scientific">Pseudofrankia asymbiotica</name>
    <dbReference type="NCBI Taxonomy" id="1834516"/>
    <lineage>
        <taxon>Bacteria</taxon>
        <taxon>Bacillati</taxon>
        <taxon>Actinomycetota</taxon>
        <taxon>Actinomycetes</taxon>
        <taxon>Frankiales</taxon>
        <taxon>Frankiaceae</taxon>
        <taxon>Pseudofrankia</taxon>
    </lineage>
</organism>
<keyword evidence="2" id="KW-1185">Reference proteome</keyword>
<evidence type="ECO:0000313" key="2">
    <source>
        <dbReference type="Proteomes" id="UP000188929"/>
    </source>
</evidence>
<protein>
    <submittedName>
        <fullName evidence="1">Uncharacterized protein</fullName>
    </submittedName>
</protein>
<dbReference type="Proteomes" id="UP000188929">
    <property type="component" value="Unassembled WGS sequence"/>
</dbReference>
<sequence>MPTPRNLADKANVAVVLVEQYIDQALSAADDAVVLRHSRVALSGPAAAPRADRQQIQHAYFGR</sequence>
<dbReference type="EMBL" id="MOMC01000030">
    <property type="protein sequence ID" value="ONH29849.1"/>
    <property type="molecule type" value="Genomic_DNA"/>
</dbReference>
<name>A0A1V2IAI2_9ACTN</name>
<dbReference type="RefSeq" id="WP_076817734.1">
    <property type="nucleotide sequence ID" value="NZ_MOMC01000030.1"/>
</dbReference>
<reference evidence="2" key="1">
    <citation type="submission" date="2016-10" db="EMBL/GenBank/DDBJ databases">
        <title>Frankia sp. NRRL B-16386 Genome sequencing.</title>
        <authorList>
            <person name="Ghodhbane-Gtari F."/>
            <person name="Swanson E."/>
            <person name="Gueddou A."/>
            <person name="Hezbri K."/>
            <person name="Ktari K."/>
            <person name="Nouioui I."/>
            <person name="Morris K."/>
            <person name="Simpson S."/>
            <person name="Abebe-Akele F."/>
            <person name="Thomas K."/>
            <person name="Gtari M."/>
            <person name="Tisa L.S."/>
        </authorList>
    </citation>
    <scope>NUCLEOTIDE SEQUENCE [LARGE SCALE GENOMIC DNA]</scope>
    <source>
        <strain evidence="2">NRRL B-16386</strain>
    </source>
</reference>
<gene>
    <name evidence="1" type="ORF">BL253_15750</name>
</gene>
<comment type="caution">
    <text evidence="1">The sequence shown here is derived from an EMBL/GenBank/DDBJ whole genome shotgun (WGS) entry which is preliminary data.</text>
</comment>